<comment type="similarity">
    <text evidence="1">Belongs to the universal stress protein A family.</text>
</comment>
<dbReference type="EMBL" id="VNHW01000001">
    <property type="protein sequence ID" value="TYP90719.1"/>
    <property type="molecule type" value="Genomic_DNA"/>
</dbReference>
<dbReference type="InterPro" id="IPR006016">
    <property type="entry name" value="UspA"/>
</dbReference>
<dbReference type="Proteomes" id="UP000322499">
    <property type="component" value="Unassembled WGS sequence"/>
</dbReference>
<dbReference type="CDD" id="cd00293">
    <property type="entry name" value="USP-like"/>
    <property type="match status" value="1"/>
</dbReference>
<dbReference type="SUPFAM" id="SSF52402">
    <property type="entry name" value="Adenine nucleotide alpha hydrolases-like"/>
    <property type="match status" value="1"/>
</dbReference>
<evidence type="ECO:0000313" key="4">
    <source>
        <dbReference type="Proteomes" id="UP000322499"/>
    </source>
</evidence>
<dbReference type="RefSeq" id="WP_166531459.1">
    <property type="nucleotide sequence ID" value="NZ_VNHW01000001.1"/>
</dbReference>
<gene>
    <name evidence="3" type="ORF">BD833_101437</name>
</gene>
<comment type="caution">
    <text evidence="3">The sequence shown here is derived from an EMBL/GenBank/DDBJ whole genome shotgun (WGS) entry which is preliminary data.</text>
</comment>
<keyword evidence="4" id="KW-1185">Reference proteome</keyword>
<reference evidence="3 4" key="1">
    <citation type="submission" date="2019-07" db="EMBL/GenBank/DDBJ databases">
        <title>Genomic Encyclopedia of Archaeal and Bacterial Type Strains, Phase II (KMG-II): from individual species to whole genera.</title>
        <authorList>
            <person name="Goeker M."/>
        </authorList>
    </citation>
    <scope>NUCLEOTIDE SEQUENCE [LARGE SCALE GENOMIC DNA]</scope>
    <source>
        <strain evidence="3 4">DSM 46842</strain>
    </source>
</reference>
<evidence type="ECO:0000313" key="3">
    <source>
        <dbReference type="EMBL" id="TYP90719.1"/>
    </source>
</evidence>
<organism evidence="3 4">
    <name type="scientific">Blastococcus xanthinilyticus</name>
    <dbReference type="NCBI Taxonomy" id="1564164"/>
    <lineage>
        <taxon>Bacteria</taxon>
        <taxon>Bacillati</taxon>
        <taxon>Actinomycetota</taxon>
        <taxon>Actinomycetes</taxon>
        <taxon>Geodermatophilales</taxon>
        <taxon>Geodermatophilaceae</taxon>
        <taxon>Blastococcus</taxon>
    </lineage>
</organism>
<protein>
    <submittedName>
        <fullName evidence="3">Universal stress protein family protein</fullName>
    </submittedName>
</protein>
<dbReference type="Pfam" id="PF00582">
    <property type="entry name" value="Usp"/>
    <property type="match status" value="1"/>
</dbReference>
<dbReference type="PANTHER" id="PTHR46268:SF6">
    <property type="entry name" value="UNIVERSAL STRESS PROTEIN UP12"/>
    <property type="match status" value="1"/>
</dbReference>
<accession>A0A5S5D7Z8</accession>
<evidence type="ECO:0000259" key="2">
    <source>
        <dbReference type="Pfam" id="PF00582"/>
    </source>
</evidence>
<dbReference type="InterPro" id="IPR006015">
    <property type="entry name" value="Universal_stress_UspA"/>
</dbReference>
<dbReference type="Gene3D" id="3.40.50.620">
    <property type="entry name" value="HUPs"/>
    <property type="match status" value="1"/>
</dbReference>
<dbReference type="PRINTS" id="PR01438">
    <property type="entry name" value="UNVRSLSTRESS"/>
</dbReference>
<sequence>MTIVVGYVPTPEGEAALAAGIREATLREQPLHVVNTSRGDAYVDNRFASEEVLADVRGRLEAAGVVYEIDQHVGGHDAAEEVVEIADRVRASMIVIGLRRRTPTGKLITGSQAQRILLDAHCPVLAVKADQG</sequence>
<feature type="domain" description="UspA" evidence="2">
    <location>
        <begin position="2"/>
        <end position="128"/>
    </location>
</feature>
<proteinExistence type="inferred from homology"/>
<evidence type="ECO:0000256" key="1">
    <source>
        <dbReference type="ARBA" id="ARBA00008791"/>
    </source>
</evidence>
<name>A0A5S5D7Z8_9ACTN</name>
<dbReference type="AlphaFoldDB" id="A0A5S5D7Z8"/>
<dbReference type="InterPro" id="IPR014729">
    <property type="entry name" value="Rossmann-like_a/b/a_fold"/>
</dbReference>
<dbReference type="PANTHER" id="PTHR46268">
    <property type="entry name" value="STRESS RESPONSE PROTEIN NHAX"/>
    <property type="match status" value="1"/>
</dbReference>